<gene>
    <name evidence="3" type="ORF">LL038_21600</name>
</gene>
<dbReference type="Pfam" id="PF07695">
    <property type="entry name" value="7TMR-DISM_7TM"/>
    <property type="match status" value="1"/>
</dbReference>
<keyword evidence="1" id="KW-0472">Membrane</keyword>
<evidence type="ECO:0000313" key="3">
    <source>
        <dbReference type="EMBL" id="WAG60104.1"/>
    </source>
</evidence>
<dbReference type="Proteomes" id="UP001164733">
    <property type="component" value="Chromosome"/>
</dbReference>
<evidence type="ECO:0000259" key="2">
    <source>
        <dbReference type="Pfam" id="PF07695"/>
    </source>
</evidence>
<proteinExistence type="predicted"/>
<keyword evidence="1" id="KW-1133">Transmembrane helix</keyword>
<dbReference type="RefSeq" id="WP_375292995.1">
    <property type="nucleotide sequence ID" value="NZ_CP086239.1"/>
</dbReference>
<name>A0AA47EH47_9CLOT</name>
<evidence type="ECO:0000256" key="1">
    <source>
        <dbReference type="SAM" id="Phobius"/>
    </source>
</evidence>
<keyword evidence="1" id="KW-0812">Transmembrane</keyword>
<accession>A0AA47EH47</accession>
<feature type="transmembrane region" description="Helical" evidence="1">
    <location>
        <begin position="109"/>
        <end position="128"/>
    </location>
</feature>
<protein>
    <recommendedName>
        <fullName evidence="2">7TM-DISM receptor extracellular domain-containing protein</fullName>
    </recommendedName>
</protein>
<reference evidence="3" key="1">
    <citation type="submission" date="2021-11" db="EMBL/GenBank/DDBJ databases">
        <title>Clostridia strains as spoilage organisms.</title>
        <authorList>
            <person name="Wambui J."/>
            <person name="Stevens M.J.A."/>
            <person name="Stephan R."/>
        </authorList>
    </citation>
    <scope>NUCLEOTIDE SEQUENCE</scope>
    <source>
        <strain evidence="3">CF009</strain>
    </source>
</reference>
<sequence length="168" mass="19523">MIILLILKLQKILIIFLAQIVSTHLNKLTVPNSSSNINSINGALNFLYFGVFLIVALYHLWLYIFRTEDISKLYLGCLCIIMSLRALIVGNKYFLFLYPTLNYTLVIKLQYLTIYLAVFFMLSFMFILFKESSSKTINNICKLFCLFFIATTVFISPINGFQKFVHRI</sequence>
<dbReference type="AlphaFoldDB" id="A0AA47EH47"/>
<dbReference type="InterPro" id="IPR011623">
    <property type="entry name" value="7TMR_DISM_rcpt_extracell_dom1"/>
</dbReference>
<evidence type="ECO:0000313" key="4">
    <source>
        <dbReference type="Proteomes" id="UP001164733"/>
    </source>
</evidence>
<feature type="transmembrane region" description="Helical" evidence="1">
    <location>
        <begin position="42"/>
        <end position="61"/>
    </location>
</feature>
<feature type="transmembrane region" description="Helical" evidence="1">
    <location>
        <begin position="73"/>
        <end position="97"/>
    </location>
</feature>
<feature type="transmembrane region" description="Helical" evidence="1">
    <location>
        <begin position="12"/>
        <end position="30"/>
    </location>
</feature>
<dbReference type="EMBL" id="CP086239">
    <property type="protein sequence ID" value="WAG60104.1"/>
    <property type="molecule type" value="Genomic_DNA"/>
</dbReference>
<feature type="domain" description="7TM-DISM receptor extracellular" evidence="2">
    <location>
        <begin position="44"/>
        <end position="157"/>
    </location>
</feature>
<feature type="transmembrane region" description="Helical" evidence="1">
    <location>
        <begin position="140"/>
        <end position="158"/>
    </location>
</feature>
<organism evidence="3 4">
    <name type="scientific">Clostridium estertheticum</name>
    <dbReference type="NCBI Taxonomy" id="238834"/>
    <lineage>
        <taxon>Bacteria</taxon>
        <taxon>Bacillati</taxon>
        <taxon>Bacillota</taxon>
        <taxon>Clostridia</taxon>
        <taxon>Eubacteriales</taxon>
        <taxon>Clostridiaceae</taxon>
        <taxon>Clostridium</taxon>
    </lineage>
</organism>